<evidence type="ECO:0000256" key="4">
    <source>
        <dbReference type="SAM" id="MobiDB-lite"/>
    </source>
</evidence>
<dbReference type="PaxDb" id="2903-EOD18024"/>
<dbReference type="InterPro" id="IPR049548">
    <property type="entry name" value="Sina-like_RING"/>
</dbReference>
<proteinExistence type="predicted"/>
<dbReference type="EnsemblProtists" id="EOD18024">
    <property type="protein sequence ID" value="EOD18024"/>
    <property type="gene ID" value="EMIHUDRAFT_461295"/>
</dbReference>
<reference evidence="7" key="1">
    <citation type="journal article" date="2013" name="Nature">
        <title>Pan genome of the phytoplankton Emiliania underpins its global distribution.</title>
        <authorList>
            <person name="Read B.A."/>
            <person name="Kegel J."/>
            <person name="Klute M.J."/>
            <person name="Kuo A."/>
            <person name="Lefebvre S.C."/>
            <person name="Maumus F."/>
            <person name="Mayer C."/>
            <person name="Miller J."/>
            <person name="Monier A."/>
            <person name="Salamov A."/>
            <person name="Young J."/>
            <person name="Aguilar M."/>
            <person name="Claverie J.M."/>
            <person name="Frickenhaus S."/>
            <person name="Gonzalez K."/>
            <person name="Herman E.K."/>
            <person name="Lin Y.C."/>
            <person name="Napier J."/>
            <person name="Ogata H."/>
            <person name="Sarno A.F."/>
            <person name="Shmutz J."/>
            <person name="Schroeder D."/>
            <person name="de Vargas C."/>
            <person name="Verret F."/>
            <person name="von Dassow P."/>
            <person name="Valentin K."/>
            <person name="Van de Peer Y."/>
            <person name="Wheeler G."/>
            <person name="Dacks J.B."/>
            <person name="Delwiche C.F."/>
            <person name="Dyhrman S.T."/>
            <person name="Glockner G."/>
            <person name="John U."/>
            <person name="Richards T."/>
            <person name="Worden A.Z."/>
            <person name="Zhang X."/>
            <person name="Grigoriev I.V."/>
            <person name="Allen A.E."/>
            <person name="Bidle K."/>
            <person name="Borodovsky M."/>
            <person name="Bowler C."/>
            <person name="Brownlee C."/>
            <person name="Cock J.M."/>
            <person name="Elias M."/>
            <person name="Gladyshev V.N."/>
            <person name="Groth M."/>
            <person name="Guda C."/>
            <person name="Hadaegh A."/>
            <person name="Iglesias-Rodriguez M.D."/>
            <person name="Jenkins J."/>
            <person name="Jones B.M."/>
            <person name="Lawson T."/>
            <person name="Leese F."/>
            <person name="Lindquist E."/>
            <person name="Lobanov A."/>
            <person name="Lomsadze A."/>
            <person name="Malik S.B."/>
            <person name="Marsh M.E."/>
            <person name="Mackinder L."/>
            <person name="Mock T."/>
            <person name="Mueller-Roeber B."/>
            <person name="Pagarete A."/>
            <person name="Parker M."/>
            <person name="Probert I."/>
            <person name="Quesneville H."/>
            <person name="Raines C."/>
            <person name="Rensing S.A."/>
            <person name="Riano-Pachon D.M."/>
            <person name="Richier S."/>
            <person name="Rokitta S."/>
            <person name="Shiraiwa Y."/>
            <person name="Soanes D.M."/>
            <person name="van der Giezen M."/>
            <person name="Wahlund T.M."/>
            <person name="Williams B."/>
            <person name="Wilson W."/>
            <person name="Wolfe G."/>
            <person name="Wurch L.L."/>
        </authorList>
    </citation>
    <scope>NUCLEOTIDE SEQUENCE</scope>
</reference>
<feature type="region of interest" description="Disordered" evidence="4">
    <location>
        <begin position="236"/>
        <end position="274"/>
    </location>
</feature>
<dbReference type="GO" id="GO:0061630">
    <property type="term" value="F:ubiquitin protein ligase activity"/>
    <property type="evidence" value="ECO:0007669"/>
    <property type="project" value="TreeGrafter"/>
</dbReference>
<dbReference type="Gene3D" id="3.30.40.10">
    <property type="entry name" value="Zinc/RING finger domain, C3HC4 (zinc finger)"/>
    <property type="match status" value="1"/>
</dbReference>
<dbReference type="PANTHER" id="PTHR45877:SF2">
    <property type="entry name" value="E3 UBIQUITIN-PROTEIN LIGASE SINA-RELATED"/>
    <property type="match status" value="1"/>
</dbReference>
<dbReference type="GO" id="GO:0008270">
    <property type="term" value="F:zinc ion binding"/>
    <property type="evidence" value="ECO:0007669"/>
    <property type="project" value="UniProtKB-KW"/>
</dbReference>
<sequence length="274" mass="30589">MLSAEHLECPVCLEVRDGHIHQCQADHLVCAECDRGLTTRLCPTCREPLHSLAQPNRNRFAERMIARLPAACDHCGAATTRGDKAGHELDCPQRWLSEGLGVKPKPKPVVIKKWCEEIKVGTWMSGDGTVVFEPDIFHWVPPREVPGVGIVTLKMRTSSISQAVFDKRSNVLKVRGLVEVPMDKLVRYYDCFASPDSPKGYLWLTFQNYEEFTEVIKAVPRLKARITFRNSLFAATSRGGGSGGSSAEARRNAVEENSSTDEEDLPLSRRLLSR</sequence>
<dbReference type="GO" id="GO:0043161">
    <property type="term" value="P:proteasome-mediated ubiquitin-dependent protein catabolic process"/>
    <property type="evidence" value="ECO:0007669"/>
    <property type="project" value="TreeGrafter"/>
</dbReference>
<accession>A0A0D3J3D9</accession>
<evidence type="ECO:0000313" key="6">
    <source>
        <dbReference type="EnsemblProtists" id="EOD18024"/>
    </source>
</evidence>
<dbReference type="Proteomes" id="UP000013827">
    <property type="component" value="Unassembled WGS sequence"/>
</dbReference>
<feature type="domain" description="E3 ubiquitin-protein ligase Sina-like RING finger" evidence="5">
    <location>
        <begin position="9"/>
        <end position="45"/>
    </location>
</feature>
<dbReference type="HOGENOM" id="CLU_1017182_0_0_1"/>
<dbReference type="KEGG" id="ehx:EMIHUDRAFT_461295"/>
<dbReference type="STRING" id="2903.R1EAX0"/>
<keyword evidence="7" id="KW-1185">Reference proteome</keyword>
<dbReference type="GO" id="GO:0005737">
    <property type="term" value="C:cytoplasm"/>
    <property type="evidence" value="ECO:0007669"/>
    <property type="project" value="TreeGrafter"/>
</dbReference>
<keyword evidence="1" id="KW-0479">Metal-binding</keyword>
<dbReference type="RefSeq" id="XP_005770453.1">
    <property type="nucleotide sequence ID" value="XM_005770396.1"/>
</dbReference>
<evidence type="ECO:0000256" key="2">
    <source>
        <dbReference type="ARBA" id="ARBA00022771"/>
    </source>
</evidence>
<dbReference type="InterPro" id="IPR004162">
    <property type="entry name" value="SINA-like_animal"/>
</dbReference>
<protein>
    <recommendedName>
        <fullName evidence="5">E3 ubiquitin-protein ligase Sina-like RING finger domain-containing protein</fullName>
    </recommendedName>
</protein>
<keyword evidence="2" id="KW-0863">Zinc-finger</keyword>
<dbReference type="InterPro" id="IPR013083">
    <property type="entry name" value="Znf_RING/FYVE/PHD"/>
</dbReference>
<evidence type="ECO:0000259" key="5">
    <source>
        <dbReference type="Pfam" id="PF21362"/>
    </source>
</evidence>
<evidence type="ECO:0000313" key="7">
    <source>
        <dbReference type="Proteomes" id="UP000013827"/>
    </source>
</evidence>
<dbReference type="AlphaFoldDB" id="A0A0D3J3D9"/>
<dbReference type="SUPFAM" id="SSF57850">
    <property type="entry name" value="RING/U-box"/>
    <property type="match status" value="1"/>
</dbReference>
<organism evidence="6 7">
    <name type="scientific">Emiliania huxleyi (strain CCMP1516)</name>
    <dbReference type="NCBI Taxonomy" id="280463"/>
    <lineage>
        <taxon>Eukaryota</taxon>
        <taxon>Haptista</taxon>
        <taxon>Haptophyta</taxon>
        <taxon>Prymnesiophyceae</taxon>
        <taxon>Isochrysidales</taxon>
        <taxon>Noelaerhabdaceae</taxon>
        <taxon>Emiliania</taxon>
    </lineage>
</organism>
<keyword evidence="3" id="KW-0862">Zinc</keyword>
<evidence type="ECO:0000256" key="1">
    <source>
        <dbReference type="ARBA" id="ARBA00022723"/>
    </source>
</evidence>
<dbReference type="Pfam" id="PF21362">
    <property type="entry name" value="Sina_RING"/>
    <property type="match status" value="1"/>
</dbReference>
<dbReference type="GeneID" id="19046025"/>
<name>A0A0D3J3D9_EMIH1</name>
<dbReference type="GO" id="GO:0031624">
    <property type="term" value="F:ubiquitin conjugating enzyme binding"/>
    <property type="evidence" value="ECO:0007669"/>
    <property type="project" value="TreeGrafter"/>
</dbReference>
<dbReference type="PANTHER" id="PTHR45877">
    <property type="entry name" value="E3 UBIQUITIN-PROTEIN LIGASE SIAH2"/>
    <property type="match status" value="1"/>
</dbReference>
<reference evidence="6" key="2">
    <citation type="submission" date="2024-10" db="UniProtKB">
        <authorList>
            <consortium name="EnsemblProtists"/>
        </authorList>
    </citation>
    <scope>IDENTIFICATION</scope>
</reference>
<evidence type="ECO:0000256" key="3">
    <source>
        <dbReference type="ARBA" id="ARBA00022833"/>
    </source>
</evidence>